<evidence type="ECO:0000313" key="1">
    <source>
        <dbReference type="EMBL" id="HIT94549.1"/>
    </source>
</evidence>
<evidence type="ECO:0000313" key="2">
    <source>
        <dbReference type="Proteomes" id="UP000824160"/>
    </source>
</evidence>
<dbReference type="AlphaFoldDB" id="A0A9D1H8I0"/>
<name>A0A9D1H8I0_9FIRM</name>
<dbReference type="Proteomes" id="UP000824160">
    <property type="component" value="Unassembled WGS sequence"/>
</dbReference>
<gene>
    <name evidence="1" type="ORF">IAC43_05145</name>
</gene>
<reference evidence="1" key="2">
    <citation type="journal article" date="2021" name="PeerJ">
        <title>Extensive microbial diversity within the chicken gut microbiome revealed by metagenomics and culture.</title>
        <authorList>
            <person name="Gilroy R."/>
            <person name="Ravi A."/>
            <person name="Getino M."/>
            <person name="Pursley I."/>
            <person name="Horton D.L."/>
            <person name="Alikhan N.F."/>
            <person name="Baker D."/>
            <person name="Gharbi K."/>
            <person name="Hall N."/>
            <person name="Watson M."/>
            <person name="Adriaenssens E.M."/>
            <person name="Foster-Nyarko E."/>
            <person name="Jarju S."/>
            <person name="Secka A."/>
            <person name="Antonio M."/>
            <person name="Oren A."/>
            <person name="Chaudhuri R.R."/>
            <person name="La Ragione R."/>
            <person name="Hildebrand F."/>
            <person name="Pallen M.J."/>
        </authorList>
    </citation>
    <scope>NUCLEOTIDE SEQUENCE</scope>
    <source>
        <strain evidence="1">ChiBcec7-5410</strain>
    </source>
</reference>
<dbReference type="EMBL" id="DVLW01000139">
    <property type="protein sequence ID" value="HIT94549.1"/>
    <property type="molecule type" value="Genomic_DNA"/>
</dbReference>
<sequence>MFFTELDLKVPYEALGLEAPKKAPSFCGLILRNYDEYSKGRKRPAILVLP</sequence>
<organism evidence="1 2">
    <name type="scientific">Candidatus Faecivivens stercoripullorum</name>
    <dbReference type="NCBI Taxonomy" id="2840805"/>
    <lineage>
        <taxon>Bacteria</taxon>
        <taxon>Bacillati</taxon>
        <taxon>Bacillota</taxon>
        <taxon>Clostridia</taxon>
        <taxon>Eubacteriales</taxon>
        <taxon>Oscillospiraceae</taxon>
        <taxon>Oscillospiraceae incertae sedis</taxon>
        <taxon>Candidatus Faecivivens</taxon>
    </lineage>
</organism>
<reference evidence="1" key="1">
    <citation type="submission" date="2020-10" db="EMBL/GenBank/DDBJ databases">
        <authorList>
            <person name="Gilroy R."/>
        </authorList>
    </citation>
    <scope>NUCLEOTIDE SEQUENCE</scope>
    <source>
        <strain evidence="1">ChiBcec7-5410</strain>
    </source>
</reference>
<accession>A0A9D1H8I0</accession>
<comment type="caution">
    <text evidence="1">The sequence shown here is derived from an EMBL/GenBank/DDBJ whole genome shotgun (WGS) entry which is preliminary data.</text>
</comment>
<protein>
    <submittedName>
        <fullName evidence="1">Uncharacterized protein</fullName>
    </submittedName>
</protein>
<proteinExistence type="predicted"/>
<feature type="non-terminal residue" evidence="1">
    <location>
        <position position="50"/>
    </location>
</feature>